<dbReference type="Gene3D" id="1.10.150.200">
    <property type="entry name" value="Maltooligosyl trehalose synthase, domain 3"/>
    <property type="match status" value="1"/>
</dbReference>
<dbReference type="NCBIfam" id="TIGR02401">
    <property type="entry name" value="trehalose_TreY"/>
    <property type="match status" value="1"/>
</dbReference>
<dbReference type="SUPFAM" id="SSF51445">
    <property type="entry name" value="(Trans)glycosidases"/>
    <property type="match status" value="1"/>
</dbReference>
<dbReference type="PANTHER" id="PTHR10357">
    <property type="entry name" value="ALPHA-AMYLASE FAMILY MEMBER"/>
    <property type="match status" value="1"/>
</dbReference>
<evidence type="ECO:0000313" key="3">
    <source>
        <dbReference type="Proteomes" id="UP001589698"/>
    </source>
</evidence>
<dbReference type="CDD" id="cd11336">
    <property type="entry name" value="AmyAc_MTSase"/>
    <property type="match status" value="1"/>
</dbReference>
<keyword evidence="3" id="KW-1185">Reference proteome</keyword>
<dbReference type="InterPro" id="IPR013797">
    <property type="entry name" value="Maltooligo_trehalose_synth_4"/>
</dbReference>
<dbReference type="EC" id="5.4.99.15" evidence="2"/>
<proteinExistence type="predicted"/>
<dbReference type="Gene3D" id="1.10.10.470">
    <property type="entry name" value="Maltooligosyl trehalose synthase, domain 4"/>
    <property type="match status" value="1"/>
</dbReference>
<dbReference type="InterPro" id="IPR006047">
    <property type="entry name" value="GH13_cat_dom"/>
</dbReference>
<dbReference type="InterPro" id="IPR012767">
    <property type="entry name" value="Trehalose_TreY"/>
</dbReference>
<feature type="domain" description="Glycosyl hydrolase family 13 catalytic" evidence="1">
    <location>
        <begin position="16"/>
        <end position="650"/>
    </location>
</feature>
<reference evidence="2 3" key="1">
    <citation type="submission" date="2024-09" db="EMBL/GenBank/DDBJ databases">
        <authorList>
            <person name="Sun Q."/>
            <person name="Mori K."/>
        </authorList>
    </citation>
    <scope>NUCLEOTIDE SEQUENCE [LARGE SCALE GENOMIC DNA]</scope>
    <source>
        <strain evidence="2 3">CCM 8654</strain>
    </source>
</reference>
<dbReference type="InterPro" id="IPR017853">
    <property type="entry name" value="GH"/>
</dbReference>
<keyword evidence="2" id="KW-0413">Isomerase</keyword>
<dbReference type="SMART" id="SM00642">
    <property type="entry name" value="Aamy"/>
    <property type="match status" value="1"/>
</dbReference>
<name>A0ABV6DYF4_9ACTN</name>
<dbReference type="Gene3D" id="3.30.1590.10">
    <property type="entry name" value="Maltooligosyl trehalose synthase, domain 2"/>
    <property type="match status" value="1"/>
</dbReference>
<dbReference type="RefSeq" id="WP_378517433.1">
    <property type="nucleotide sequence ID" value="NZ_CBCSDI010000025.1"/>
</dbReference>
<evidence type="ECO:0000313" key="2">
    <source>
        <dbReference type="EMBL" id="MFC0221760.1"/>
    </source>
</evidence>
<evidence type="ECO:0000259" key="1">
    <source>
        <dbReference type="SMART" id="SM00642"/>
    </source>
</evidence>
<sequence>MTAPERRTPHSTYRLQVSADFTLHDAAAVLPYLHDLGVDWVYLSPLLASEPGSTHGYDVVAFDHLDEARGGEAGLAAVSAEAKRLGMGVLVDIVPNHVGVATPEEDPWWWDVLKHGRASEHANAFDVDWAAGDGRIVIPVIGDDDEGAIRVTRTEVRYHDQRFPLAPGTSTLEEQHYELVNWRAADDDLNYRRFFAVNTLAAVRVEDPEVFAQTHVEVKRWFDEGLVDGLRVDHPDGLRDPKRYLDDLAALTGGAYVLVEKILEPGESLPTDWATDGTTGYDALALIDRVLTDPAGEAPLTALEDRLRGTSVDWEQMVHDNKRAVADGILHSEVLRITREVARVVDDADEDSVADAIAELLACFPVYRSYLPEGREHLEQAFARARDERPDLAATYDVLEPVLHDEWSQPARRFQQTSGMVMAKGVEDCSFYRWSRLTSLNEVGADPSVFAVSVDDFHDAMAARQRDWPNAMVTLSTHDTKRGEDVRARITVLAEEPGHWERSLDELLRLAPVPDPGFGSLLWQAVLGAWTPDHLPDLPERLHGYAEKAMREAGDRTTWTEPDEDYEAAVHAAVDAVFSSDEVRAVLVDLASRTDAAAQANSLAAKILAITMPGVPDVYQGSELWETSLVDPDNRRPVDFEHRAAVLAGTSEDDAASKLHVTCTALTVRRDRPELFTTYAPVGATGERADHVVAFDRGGAVTVATRLPVGLAAAGGWADTTLDLPEGRWHDVLTGLDTDGRLADLLAVHPVALLVRKD</sequence>
<dbReference type="Pfam" id="PF00128">
    <property type="entry name" value="Alpha-amylase"/>
    <property type="match status" value="1"/>
</dbReference>
<dbReference type="EMBL" id="JBHLXH010000001">
    <property type="protein sequence ID" value="MFC0221760.1"/>
    <property type="molecule type" value="Genomic_DNA"/>
</dbReference>
<accession>A0ABV6DYF4</accession>
<dbReference type="GO" id="GO:0047470">
    <property type="term" value="F:(1,4)-alpha-D-glucan 1-alpha-D-glucosylmutase activity"/>
    <property type="evidence" value="ECO:0007669"/>
    <property type="project" value="UniProtKB-EC"/>
</dbReference>
<gene>
    <name evidence="2" type="primary">treY</name>
    <name evidence="2" type="ORF">ACFFJG_04655</name>
</gene>
<protein>
    <submittedName>
        <fullName evidence="2">Malto-oligosyltrehalose synthase</fullName>
        <ecNumber evidence="2">5.4.99.15</ecNumber>
    </submittedName>
</protein>
<dbReference type="PANTHER" id="PTHR10357:SF216">
    <property type="entry name" value="MALTOOLIGOSYL TREHALOSE SYNTHASE-RELATED"/>
    <property type="match status" value="1"/>
</dbReference>
<dbReference type="Proteomes" id="UP001589698">
    <property type="component" value="Unassembled WGS sequence"/>
</dbReference>
<dbReference type="Gene3D" id="3.20.20.80">
    <property type="entry name" value="Glycosidases"/>
    <property type="match status" value="1"/>
</dbReference>
<organism evidence="2 3">
    <name type="scientific">Nocardioides zeicaulis</name>
    <dbReference type="NCBI Taxonomy" id="1776857"/>
    <lineage>
        <taxon>Bacteria</taxon>
        <taxon>Bacillati</taxon>
        <taxon>Actinomycetota</taxon>
        <taxon>Actinomycetes</taxon>
        <taxon>Propionibacteriales</taxon>
        <taxon>Nocardioidaceae</taxon>
        <taxon>Nocardioides</taxon>
    </lineage>
</organism>
<comment type="caution">
    <text evidence="2">The sequence shown here is derived from an EMBL/GenBank/DDBJ whole genome shotgun (WGS) entry which is preliminary data.</text>
</comment>